<dbReference type="InterPro" id="IPR036420">
    <property type="entry name" value="BRCT_dom_sf"/>
</dbReference>
<dbReference type="InterPro" id="IPR001357">
    <property type="entry name" value="BRCT_dom"/>
</dbReference>
<protein>
    <recommendedName>
        <fullName evidence="1">BRCT domain-containing protein</fullName>
    </recommendedName>
</protein>
<dbReference type="Proteomes" id="UP001500151">
    <property type="component" value="Unassembled WGS sequence"/>
</dbReference>
<comment type="caution">
    <text evidence="2">The sequence shown here is derived from an EMBL/GenBank/DDBJ whole genome shotgun (WGS) entry which is preliminary data.</text>
</comment>
<reference evidence="2 3" key="1">
    <citation type="journal article" date="2019" name="Int. J. Syst. Evol. Microbiol.">
        <title>The Global Catalogue of Microorganisms (GCM) 10K type strain sequencing project: providing services to taxonomists for standard genome sequencing and annotation.</title>
        <authorList>
            <consortium name="The Broad Institute Genomics Platform"/>
            <consortium name="The Broad Institute Genome Sequencing Center for Infectious Disease"/>
            <person name="Wu L."/>
            <person name="Ma J."/>
        </authorList>
    </citation>
    <scope>NUCLEOTIDE SEQUENCE [LARGE SCALE GENOMIC DNA]</scope>
    <source>
        <strain evidence="2 3">JCM 4524</strain>
    </source>
</reference>
<evidence type="ECO:0000313" key="3">
    <source>
        <dbReference type="Proteomes" id="UP001500151"/>
    </source>
</evidence>
<dbReference type="Pfam" id="PF00533">
    <property type="entry name" value="BRCT"/>
    <property type="match status" value="1"/>
</dbReference>
<dbReference type="SUPFAM" id="SSF52113">
    <property type="entry name" value="BRCT domain"/>
    <property type="match status" value="1"/>
</dbReference>
<keyword evidence="3" id="KW-1185">Reference proteome</keyword>
<gene>
    <name evidence="2" type="ORF">GCM10010307_49430</name>
</gene>
<dbReference type="EMBL" id="BAAASJ010000059">
    <property type="protein sequence ID" value="GAA2644955.1"/>
    <property type="molecule type" value="Genomic_DNA"/>
</dbReference>
<feature type="domain" description="BRCT" evidence="1">
    <location>
        <begin position="2"/>
        <end position="64"/>
    </location>
</feature>
<accession>A0ABN3R6D9</accession>
<organism evidence="2 3">
    <name type="scientific">Streptomyces vastus</name>
    <dbReference type="NCBI Taxonomy" id="285451"/>
    <lineage>
        <taxon>Bacteria</taxon>
        <taxon>Bacillati</taxon>
        <taxon>Actinomycetota</taxon>
        <taxon>Actinomycetes</taxon>
        <taxon>Kitasatosporales</taxon>
        <taxon>Streptomycetaceae</taxon>
        <taxon>Streptomyces</taxon>
    </lineage>
</organism>
<proteinExistence type="predicted"/>
<evidence type="ECO:0000259" key="1">
    <source>
        <dbReference type="Pfam" id="PF00533"/>
    </source>
</evidence>
<dbReference type="Gene3D" id="3.40.50.10190">
    <property type="entry name" value="BRCT domain"/>
    <property type="match status" value="1"/>
</dbReference>
<name>A0ABN3R6D9_9ACTN</name>
<evidence type="ECO:0000313" key="2">
    <source>
        <dbReference type="EMBL" id="GAA2644955.1"/>
    </source>
</evidence>
<sequence>MRIAFSGDTSVDRELLEDRAVDAGLHVATSLSRLTSLLVTNDPDSGTSKAVKARQFGTPVVDEAAFGQLLLDVEPAEGA</sequence>